<dbReference type="EMBL" id="FCNW02000023">
    <property type="protein sequence ID" value="SAL50383.1"/>
    <property type="molecule type" value="Genomic_DNA"/>
</dbReference>
<evidence type="ECO:0000313" key="1">
    <source>
        <dbReference type="EMBL" id="SAL50383.1"/>
    </source>
</evidence>
<gene>
    <name evidence="1" type="ORF">AWB65_04092</name>
</gene>
<dbReference type="AlphaFoldDB" id="A0A158I228"/>
<accession>A0A158I228</accession>
<reference evidence="1" key="1">
    <citation type="submission" date="2016-01" db="EMBL/GenBank/DDBJ databases">
        <authorList>
            <person name="Peeters C."/>
        </authorList>
    </citation>
    <scope>NUCLEOTIDE SEQUENCE [LARGE SCALE GENOMIC DNA]</scope>
    <source>
        <strain evidence="1">LMG 22934</strain>
    </source>
</reference>
<protein>
    <submittedName>
        <fullName evidence="1">Uncharacterized protein</fullName>
    </submittedName>
</protein>
<comment type="caution">
    <text evidence="1">The sequence shown here is derived from an EMBL/GenBank/DDBJ whole genome shotgun (WGS) entry which is preliminary data.</text>
</comment>
<keyword evidence="2" id="KW-1185">Reference proteome</keyword>
<proteinExistence type="predicted"/>
<sequence>MNKRDFVRTGAVLVGAGLTLTCHPGMVSDAIANESDEAKAMLKKVNASGWQAVYIE</sequence>
<dbReference type="Proteomes" id="UP000054977">
    <property type="component" value="Unassembled WGS sequence"/>
</dbReference>
<name>A0A158I228_9BURK</name>
<organism evidence="1 2">
    <name type="scientific">Caballeronia humi</name>
    <dbReference type="NCBI Taxonomy" id="326474"/>
    <lineage>
        <taxon>Bacteria</taxon>
        <taxon>Pseudomonadati</taxon>
        <taxon>Pseudomonadota</taxon>
        <taxon>Betaproteobacteria</taxon>
        <taxon>Burkholderiales</taxon>
        <taxon>Burkholderiaceae</taxon>
        <taxon>Caballeronia</taxon>
    </lineage>
</organism>
<evidence type="ECO:0000313" key="2">
    <source>
        <dbReference type="Proteomes" id="UP000054977"/>
    </source>
</evidence>